<dbReference type="OrthoDB" id="3207931at2"/>
<evidence type="ECO:0000313" key="2">
    <source>
        <dbReference type="EMBL" id="GEC19690.1"/>
    </source>
</evidence>
<feature type="domain" description="NAD(P)-binding" evidence="1">
    <location>
        <begin position="7"/>
        <end position="166"/>
    </location>
</feature>
<organism evidence="2 3">
    <name type="scientific">Pseudonocardia hydrocarbonoxydans</name>
    <dbReference type="NCBI Taxonomy" id="76726"/>
    <lineage>
        <taxon>Bacteria</taxon>
        <taxon>Bacillati</taxon>
        <taxon>Actinomycetota</taxon>
        <taxon>Actinomycetes</taxon>
        <taxon>Pseudonocardiales</taxon>
        <taxon>Pseudonocardiaceae</taxon>
        <taxon>Pseudonocardia</taxon>
    </lineage>
</organism>
<evidence type="ECO:0000259" key="1">
    <source>
        <dbReference type="Pfam" id="PF13460"/>
    </source>
</evidence>
<dbReference type="InterPro" id="IPR051604">
    <property type="entry name" value="Ergot_Alk_Oxidoreductase"/>
</dbReference>
<reference evidence="2 3" key="1">
    <citation type="submission" date="2019-06" db="EMBL/GenBank/DDBJ databases">
        <title>Whole genome shotgun sequence of Pseudonocardia hydrocarbonoxydans NBRC 14498.</title>
        <authorList>
            <person name="Hosoyama A."/>
            <person name="Uohara A."/>
            <person name="Ohji S."/>
            <person name="Ichikawa N."/>
        </authorList>
    </citation>
    <scope>NUCLEOTIDE SEQUENCE [LARGE SCALE GENOMIC DNA]</scope>
    <source>
        <strain evidence="2 3">NBRC 14498</strain>
    </source>
</reference>
<dbReference type="Proteomes" id="UP000320338">
    <property type="component" value="Unassembled WGS sequence"/>
</dbReference>
<dbReference type="Gene3D" id="3.90.25.10">
    <property type="entry name" value="UDP-galactose 4-epimerase, domain 1"/>
    <property type="match status" value="1"/>
</dbReference>
<keyword evidence="3" id="KW-1185">Reference proteome</keyword>
<dbReference type="AlphaFoldDB" id="A0A4Y3WNR7"/>
<dbReference type="PANTHER" id="PTHR43162:SF1">
    <property type="entry name" value="PRESTALK A DIFFERENTIATION PROTEIN A"/>
    <property type="match status" value="1"/>
</dbReference>
<dbReference type="InterPro" id="IPR016040">
    <property type="entry name" value="NAD(P)-bd_dom"/>
</dbReference>
<dbReference type="EMBL" id="BJNG01000015">
    <property type="protein sequence ID" value="GEC19690.1"/>
    <property type="molecule type" value="Genomic_DNA"/>
</dbReference>
<sequence>MTILVTGATANIGRRVVDHLVAAGAGPVRALTVDPGRAALPAGVEVARGSLRRPGTLPAAFAGVDRMYLAPTPEGSADALRLARDAGVTRVVDLSGEPVTWWGAVSSAVEDSGLAWTHLWPGDFMENSLGWAAQVAATRTVREPWPHGRSAPIAMDDIARVAASLLLSGDHVGAALSLTGPEVLTRVELADRIGDAVGAPVEFVTVTRDEAVAGLAGEMGEDAAWYVDTILAGCVDNPVRANRLVEDVTGRPATTFAAWARANATTFAG</sequence>
<dbReference type="RefSeq" id="WP_141278227.1">
    <property type="nucleotide sequence ID" value="NZ_BAAARZ010000046.1"/>
</dbReference>
<name>A0A4Y3WNR7_9PSEU</name>
<accession>A0A4Y3WNR7</accession>
<dbReference type="Pfam" id="PF13460">
    <property type="entry name" value="NAD_binding_10"/>
    <property type="match status" value="1"/>
</dbReference>
<gene>
    <name evidence="2" type="ORF">PHY01_19730</name>
</gene>
<dbReference type="Gene3D" id="3.40.50.720">
    <property type="entry name" value="NAD(P)-binding Rossmann-like Domain"/>
    <property type="match status" value="1"/>
</dbReference>
<dbReference type="InterPro" id="IPR036291">
    <property type="entry name" value="NAD(P)-bd_dom_sf"/>
</dbReference>
<dbReference type="PANTHER" id="PTHR43162">
    <property type="match status" value="1"/>
</dbReference>
<comment type="caution">
    <text evidence="2">The sequence shown here is derived from an EMBL/GenBank/DDBJ whole genome shotgun (WGS) entry which is preliminary data.</text>
</comment>
<protein>
    <submittedName>
        <fullName evidence="2">Nucleotide-diphosphate-sugar epimerase</fullName>
    </submittedName>
</protein>
<dbReference type="SUPFAM" id="SSF51735">
    <property type="entry name" value="NAD(P)-binding Rossmann-fold domains"/>
    <property type="match status" value="1"/>
</dbReference>
<proteinExistence type="predicted"/>
<evidence type="ECO:0000313" key="3">
    <source>
        <dbReference type="Proteomes" id="UP000320338"/>
    </source>
</evidence>